<dbReference type="InterPro" id="IPR026832">
    <property type="entry name" value="Asteroid"/>
</dbReference>
<dbReference type="Ensembl" id="ENSNMLT00000032951.1">
    <property type="protein sequence ID" value="ENSNMLP00000029540.1"/>
    <property type="gene ID" value="ENSNMLG00000018685.1"/>
</dbReference>
<evidence type="ECO:0008006" key="4">
    <source>
        <dbReference type="Google" id="ProtNLM"/>
    </source>
</evidence>
<reference evidence="2" key="1">
    <citation type="submission" date="2025-08" db="UniProtKB">
        <authorList>
            <consortium name="Ensembl"/>
        </authorList>
    </citation>
    <scope>IDENTIFICATION</scope>
</reference>
<dbReference type="AlphaFoldDB" id="A0A8C6U9I1"/>
<name>A0A8C6U9I1_9GOBI</name>
<dbReference type="InterPro" id="IPR029060">
    <property type="entry name" value="PIN-like_dom_sf"/>
</dbReference>
<protein>
    <recommendedName>
        <fullName evidence="4">Asteroid domain-containing protein</fullName>
    </recommendedName>
</protein>
<comment type="similarity">
    <text evidence="1">Belongs to the asteroid family.</text>
</comment>
<dbReference type="SUPFAM" id="SSF88723">
    <property type="entry name" value="PIN domain-like"/>
    <property type="match status" value="1"/>
</dbReference>
<sequence>DGYTRRLCQCSCLDLDVKFGGEYGAFKNRIEQFIEALRRCDIQPYVVLDGCADFPDLKWKTRKQRAEQRLKEAHDVATEGKKPWTVLPTLIWEVFRQTLTELHVPLARCYTEADQQVAALAQEWGCPVLSYDSDFFIFPLTRGMLHIKYFRWKNVQQREEQSFIPCKTYLSSRFCEAFSIQPLLLPVLPLCGFKNADPQEVFEEFLKDVPLEEREQRINSLQEAAHNYSLPLSSLSDFFKSTLPPLRPVTEARFSSDFLDVLTNQRVGLSVVVDDMDKPSANQVSLPLRRVLYELLLGRDKESALHVVQRPQVNGESEGAKHVFALDRKLAMTLCQAQDLAPNVESLIDVCVKVSLFFLQTALEQRRQVLLNALGVNVKSLGSLPIRLSDLALPLAATCFWLKEATPSPDPSLLKALLIGWCRGDTLRNNGDKSKSQITIHLGRDLDKDWCHWMNQWQSCLKDSFLLNQLLGAPLPDLTELQVAVDFHLKLDSGSLNQSYIHDEDFKALLSITQRPEESPGYCSYCGFRGFRPMAQIPLSKGGEPAIRPRKGPKQ</sequence>
<proteinExistence type="inferred from homology"/>
<evidence type="ECO:0000313" key="2">
    <source>
        <dbReference type="Ensembl" id="ENSNMLP00000029540.1"/>
    </source>
</evidence>
<evidence type="ECO:0000256" key="1">
    <source>
        <dbReference type="ARBA" id="ARBA00007398"/>
    </source>
</evidence>
<dbReference type="Proteomes" id="UP000694523">
    <property type="component" value="Unplaced"/>
</dbReference>
<dbReference type="PANTHER" id="PTHR15665">
    <property type="entry name" value="ASTEROID PROTEIN"/>
    <property type="match status" value="1"/>
</dbReference>
<dbReference type="Gene3D" id="3.40.50.1010">
    <property type="entry name" value="5'-nuclease"/>
    <property type="match status" value="1"/>
</dbReference>
<reference evidence="2" key="2">
    <citation type="submission" date="2025-09" db="UniProtKB">
        <authorList>
            <consortium name="Ensembl"/>
        </authorList>
    </citation>
    <scope>IDENTIFICATION</scope>
</reference>
<keyword evidence="3" id="KW-1185">Reference proteome</keyword>
<accession>A0A8C6U9I1</accession>
<dbReference type="PANTHER" id="PTHR15665:SF1">
    <property type="entry name" value="PROTEIN ASTEROID HOMOLOG 1"/>
    <property type="match status" value="1"/>
</dbReference>
<organism evidence="2 3">
    <name type="scientific">Neogobius melanostomus</name>
    <name type="common">round goby</name>
    <dbReference type="NCBI Taxonomy" id="47308"/>
    <lineage>
        <taxon>Eukaryota</taxon>
        <taxon>Metazoa</taxon>
        <taxon>Chordata</taxon>
        <taxon>Craniata</taxon>
        <taxon>Vertebrata</taxon>
        <taxon>Euteleostomi</taxon>
        <taxon>Actinopterygii</taxon>
        <taxon>Neopterygii</taxon>
        <taxon>Teleostei</taxon>
        <taxon>Neoteleostei</taxon>
        <taxon>Acanthomorphata</taxon>
        <taxon>Gobiaria</taxon>
        <taxon>Gobiiformes</taxon>
        <taxon>Gobioidei</taxon>
        <taxon>Gobiidae</taxon>
        <taxon>Benthophilinae</taxon>
        <taxon>Neogobiini</taxon>
        <taxon>Neogobius</taxon>
    </lineage>
</organism>
<evidence type="ECO:0000313" key="3">
    <source>
        <dbReference type="Proteomes" id="UP000694523"/>
    </source>
</evidence>